<comment type="caution">
    <text evidence="1">The sequence shown here is derived from an EMBL/GenBank/DDBJ whole genome shotgun (WGS) entry which is preliminary data.</text>
</comment>
<proteinExistence type="predicted"/>
<accession>A0ABT5TE80</accession>
<evidence type="ECO:0000313" key="2">
    <source>
        <dbReference type="Proteomes" id="UP001431784"/>
    </source>
</evidence>
<name>A0ABT5TE80_9RHOB</name>
<keyword evidence="2" id="KW-1185">Reference proteome</keyword>
<dbReference type="Proteomes" id="UP001431784">
    <property type="component" value="Unassembled WGS sequence"/>
</dbReference>
<dbReference type="RefSeq" id="WP_274353934.1">
    <property type="nucleotide sequence ID" value="NZ_JAQZSM010000028.1"/>
</dbReference>
<organism evidence="1 2">
    <name type="scientific">Roseinatronobacter alkalisoli</name>
    <dbReference type="NCBI Taxonomy" id="3028235"/>
    <lineage>
        <taxon>Bacteria</taxon>
        <taxon>Pseudomonadati</taxon>
        <taxon>Pseudomonadota</taxon>
        <taxon>Alphaproteobacteria</taxon>
        <taxon>Rhodobacterales</taxon>
        <taxon>Paracoccaceae</taxon>
        <taxon>Roseinatronobacter</taxon>
    </lineage>
</organism>
<sequence>MHPQHLAKAASRPDALERQYCADMRADIVAAPRHEIASVSAMDCGPSACASPEPLGMDTLGQPCASLVPTQVSGAATELGQALAKQDDSAQTLHWLVEHGLWQADAMQIIAFQAGVP</sequence>
<gene>
    <name evidence="1" type="ORF">PUT78_19475</name>
</gene>
<protein>
    <submittedName>
        <fullName evidence="1">Uncharacterized protein</fullName>
    </submittedName>
</protein>
<dbReference type="EMBL" id="JAQZSM010000028">
    <property type="protein sequence ID" value="MDD7973264.1"/>
    <property type="molecule type" value="Genomic_DNA"/>
</dbReference>
<reference evidence="1" key="1">
    <citation type="submission" date="2023-02" db="EMBL/GenBank/DDBJ databases">
        <title>Description of Roseinatronobacter alkalisoli sp. nov., an alkaliphilic bacerium isolated from soda soil.</title>
        <authorList>
            <person name="Wei W."/>
        </authorList>
    </citation>
    <scope>NUCLEOTIDE SEQUENCE</scope>
    <source>
        <strain evidence="1">HJB301</strain>
    </source>
</reference>
<evidence type="ECO:0000313" key="1">
    <source>
        <dbReference type="EMBL" id="MDD7973264.1"/>
    </source>
</evidence>